<dbReference type="Pfam" id="PF13912">
    <property type="entry name" value="zf-C2H2_6"/>
    <property type="match status" value="1"/>
</dbReference>
<dbReference type="AlphaFoldDB" id="A0A087TXU2"/>
<feature type="domain" description="C2H2-type" evidence="2">
    <location>
        <begin position="45"/>
        <end position="72"/>
    </location>
</feature>
<protein>
    <recommendedName>
        <fullName evidence="2">C2H2-type domain-containing protein</fullName>
    </recommendedName>
</protein>
<evidence type="ECO:0000313" key="4">
    <source>
        <dbReference type="Proteomes" id="UP000054359"/>
    </source>
</evidence>
<dbReference type="PROSITE" id="PS00028">
    <property type="entry name" value="ZINC_FINGER_C2H2_1"/>
    <property type="match status" value="1"/>
</dbReference>
<organism evidence="3 4">
    <name type="scientific">Stegodyphus mimosarum</name>
    <name type="common">African social velvet spider</name>
    <dbReference type="NCBI Taxonomy" id="407821"/>
    <lineage>
        <taxon>Eukaryota</taxon>
        <taxon>Metazoa</taxon>
        <taxon>Ecdysozoa</taxon>
        <taxon>Arthropoda</taxon>
        <taxon>Chelicerata</taxon>
        <taxon>Arachnida</taxon>
        <taxon>Araneae</taxon>
        <taxon>Araneomorphae</taxon>
        <taxon>Entelegynae</taxon>
        <taxon>Eresoidea</taxon>
        <taxon>Eresidae</taxon>
        <taxon>Stegodyphus</taxon>
    </lineage>
</organism>
<sequence length="181" mass="21010">MAGSFLCSECTKSYSFQQNLRKHITKCHPLKLEELAPTLRTVPKFICDECEKVFSKQNLLRAHERTEDGKSYISDLTEDGKSYRCRQKKCPLCDFTSTKAELLKHFENFHDICVVTEYLQFSSFQEFIVWKKGIETEKKCSFTLERGAQKGNLDSHYYFVCHRSGVYTPEGSGIRHLKLQG</sequence>
<dbReference type="InterPro" id="IPR013087">
    <property type="entry name" value="Znf_C2H2_type"/>
</dbReference>
<dbReference type="InterPro" id="IPR036236">
    <property type="entry name" value="Znf_C2H2_sf"/>
</dbReference>
<dbReference type="Proteomes" id="UP000054359">
    <property type="component" value="Unassembled WGS sequence"/>
</dbReference>
<reference evidence="3 4" key="1">
    <citation type="submission" date="2013-11" db="EMBL/GenBank/DDBJ databases">
        <title>Genome sequencing of Stegodyphus mimosarum.</title>
        <authorList>
            <person name="Bechsgaard J."/>
        </authorList>
    </citation>
    <scope>NUCLEOTIDE SEQUENCE [LARGE SCALE GENOMIC DNA]</scope>
</reference>
<proteinExistence type="predicted"/>
<feature type="domain" description="C2H2-type" evidence="2">
    <location>
        <begin position="5"/>
        <end position="28"/>
    </location>
</feature>
<dbReference type="STRING" id="407821.A0A087TXU2"/>
<keyword evidence="4" id="KW-1185">Reference proteome</keyword>
<name>A0A087TXU2_STEMI</name>
<evidence type="ECO:0000256" key="1">
    <source>
        <dbReference type="PROSITE-ProRule" id="PRU00042"/>
    </source>
</evidence>
<dbReference type="Gene3D" id="3.30.160.60">
    <property type="entry name" value="Classic Zinc Finger"/>
    <property type="match status" value="1"/>
</dbReference>
<dbReference type="PANTHER" id="PTHR33936:SF24">
    <property type="entry name" value="C2H2-TYPE DOMAIN-CONTAINING PROTEIN"/>
    <property type="match status" value="1"/>
</dbReference>
<dbReference type="PANTHER" id="PTHR33936">
    <property type="entry name" value="PROTEIN CBG17840"/>
    <property type="match status" value="1"/>
</dbReference>
<dbReference type="PROSITE" id="PS50157">
    <property type="entry name" value="ZINC_FINGER_C2H2_2"/>
    <property type="match status" value="2"/>
</dbReference>
<dbReference type="GO" id="GO:0008270">
    <property type="term" value="F:zinc ion binding"/>
    <property type="evidence" value="ECO:0007669"/>
    <property type="project" value="UniProtKB-KW"/>
</dbReference>
<feature type="non-terminal residue" evidence="3">
    <location>
        <position position="181"/>
    </location>
</feature>
<keyword evidence="1" id="KW-0479">Metal-binding</keyword>
<evidence type="ECO:0000259" key="2">
    <source>
        <dbReference type="PROSITE" id="PS50157"/>
    </source>
</evidence>
<evidence type="ECO:0000313" key="3">
    <source>
        <dbReference type="EMBL" id="KFM69931.1"/>
    </source>
</evidence>
<dbReference type="Pfam" id="PF00096">
    <property type="entry name" value="zf-C2H2"/>
    <property type="match status" value="1"/>
</dbReference>
<keyword evidence="1" id="KW-0863">Zinc-finger</keyword>
<dbReference type="SUPFAM" id="SSF57667">
    <property type="entry name" value="beta-beta-alpha zinc fingers"/>
    <property type="match status" value="1"/>
</dbReference>
<dbReference type="SMART" id="SM00355">
    <property type="entry name" value="ZnF_C2H2"/>
    <property type="match status" value="3"/>
</dbReference>
<accession>A0A087TXU2</accession>
<dbReference type="OrthoDB" id="6601382at2759"/>
<dbReference type="EMBL" id="KK117244">
    <property type="protein sequence ID" value="KFM69931.1"/>
    <property type="molecule type" value="Genomic_DNA"/>
</dbReference>
<keyword evidence="1" id="KW-0862">Zinc</keyword>
<gene>
    <name evidence="3" type="ORF">X975_08160</name>
</gene>
<dbReference type="InterPro" id="IPR052797">
    <property type="entry name" value="RegFact_GeneExpr_CellDeath"/>
</dbReference>